<evidence type="ECO:0000313" key="1">
    <source>
        <dbReference type="EMBL" id="MEQ2272297.1"/>
    </source>
</evidence>
<comment type="caution">
    <text evidence="1">The sequence shown here is derived from an EMBL/GenBank/DDBJ whole genome shotgun (WGS) entry which is preliminary data.</text>
</comment>
<protein>
    <submittedName>
        <fullName evidence="1">Uncharacterized protein</fullName>
    </submittedName>
</protein>
<proteinExistence type="predicted"/>
<accession>A0ABV0WRM7</accession>
<reference evidence="1 2" key="1">
    <citation type="submission" date="2021-06" db="EMBL/GenBank/DDBJ databases">
        <authorList>
            <person name="Palmer J.M."/>
        </authorList>
    </citation>
    <scope>NUCLEOTIDE SEQUENCE [LARGE SCALE GENOMIC DNA]</scope>
    <source>
        <strain evidence="1 2">XR_2019</strain>
        <tissue evidence="1">Muscle</tissue>
    </source>
</reference>
<dbReference type="EMBL" id="JAHRIM010066518">
    <property type="protein sequence ID" value="MEQ2272297.1"/>
    <property type="molecule type" value="Genomic_DNA"/>
</dbReference>
<organism evidence="1 2">
    <name type="scientific">Xenotaenia resolanae</name>
    <dbReference type="NCBI Taxonomy" id="208358"/>
    <lineage>
        <taxon>Eukaryota</taxon>
        <taxon>Metazoa</taxon>
        <taxon>Chordata</taxon>
        <taxon>Craniata</taxon>
        <taxon>Vertebrata</taxon>
        <taxon>Euteleostomi</taxon>
        <taxon>Actinopterygii</taxon>
        <taxon>Neopterygii</taxon>
        <taxon>Teleostei</taxon>
        <taxon>Neoteleostei</taxon>
        <taxon>Acanthomorphata</taxon>
        <taxon>Ovalentaria</taxon>
        <taxon>Atherinomorphae</taxon>
        <taxon>Cyprinodontiformes</taxon>
        <taxon>Goodeidae</taxon>
        <taxon>Xenotaenia</taxon>
    </lineage>
</organism>
<sequence length="128" mass="13686">MLNFIVKTKTIFRNWKNEKSLNSIGLNKMEVGLVFFGSCARVGGVSVGVSDGVTGRAQWWGLSPLVWCFSGSSDQGLGMCQASCGPQRPGWSLVGIPPLLTSLRLAHLVGCNVPNLPWSLWVPGALAV</sequence>
<name>A0ABV0WRM7_9TELE</name>
<keyword evidence="2" id="KW-1185">Reference proteome</keyword>
<evidence type="ECO:0000313" key="2">
    <source>
        <dbReference type="Proteomes" id="UP001444071"/>
    </source>
</evidence>
<dbReference type="Proteomes" id="UP001444071">
    <property type="component" value="Unassembled WGS sequence"/>
</dbReference>
<gene>
    <name evidence="1" type="ORF">XENORESO_018350</name>
</gene>